<name>A0A7W8CXX3_9FIRM</name>
<dbReference type="AlphaFoldDB" id="A0A7W8CXX3"/>
<accession>A0A7W8CXX3</accession>
<feature type="domain" description="DUF8052" evidence="1">
    <location>
        <begin position="4"/>
        <end position="161"/>
    </location>
</feature>
<proteinExistence type="predicted"/>
<dbReference type="Pfam" id="PF26226">
    <property type="entry name" value="DUF8052"/>
    <property type="match status" value="1"/>
</dbReference>
<gene>
    <name evidence="2" type="ORF">HNQ47_000497</name>
</gene>
<evidence type="ECO:0000259" key="1">
    <source>
        <dbReference type="Pfam" id="PF26226"/>
    </source>
</evidence>
<evidence type="ECO:0000313" key="2">
    <source>
        <dbReference type="EMBL" id="MBB5182478.1"/>
    </source>
</evidence>
<dbReference type="RefSeq" id="WP_183327209.1">
    <property type="nucleotide sequence ID" value="NZ_JACHHK010000002.1"/>
</dbReference>
<organism evidence="2 3">
    <name type="scientific">Catenisphaera adipataccumulans</name>
    <dbReference type="NCBI Taxonomy" id="700500"/>
    <lineage>
        <taxon>Bacteria</taxon>
        <taxon>Bacillati</taxon>
        <taxon>Bacillota</taxon>
        <taxon>Erysipelotrichia</taxon>
        <taxon>Erysipelotrichales</taxon>
        <taxon>Erysipelotrichaceae</taxon>
        <taxon>Catenisphaera</taxon>
    </lineage>
</organism>
<dbReference type="InterPro" id="IPR058365">
    <property type="entry name" value="DUF8052"/>
</dbReference>
<sequence length="175" mass="20608">MNRAEYIEKLLTSYESYYNVHHIEDDTPLTARCDFHMENNRYVLNKRNVLWSTNSHEYCYVFSIPHLTDDLYHTFQKEVYEKGMALIKAGQEEHLATNLTLLIVCDTCDAKAAKALKHCRLHEDFRFGLDGWMNFRTAMVCMSNEKVTANLSGHDLKKLLRQFFKQNTRTVFSQI</sequence>
<dbReference type="EMBL" id="JACHHK010000002">
    <property type="protein sequence ID" value="MBB5182478.1"/>
    <property type="molecule type" value="Genomic_DNA"/>
</dbReference>
<keyword evidence="3" id="KW-1185">Reference proteome</keyword>
<comment type="caution">
    <text evidence="2">The sequence shown here is derived from an EMBL/GenBank/DDBJ whole genome shotgun (WGS) entry which is preliminary data.</text>
</comment>
<reference evidence="2 3" key="1">
    <citation type="submission" date="2020-08" db="EMBL/GenBank/DDBJ databases">
        <title>Genomic Encyclopedia of Type Strains, Phase IV (KMG-IV): sequencing the most valuable type-strain genomes for metagenomic binning, comparative biology and taxonomic classification.</title>
        <authorList>
            <person name="Goeker M."/>
        </authorList>
    </citation>
    <scope>NUCLEOTIDE SEQUENCE [LARGE SCALE GENOMIC DNA]</scope>
    <source>
        <strain evidence="2 3">DSM 25799</strain>
    </source>
</reference>
<evidence type="ECO:0000313" key="3">
    <source>
        <dbReference type="Proteomes" id="UP000539953"/>
    </source>
</evidence>
<dbReference type="Proteomes" id="UP000539953">
    <property type="component" value="Unassembled WGS sequence"/>
</dbReference>
<protein>
    <recommendedName>
        <fullName evidence="1">DUF8052 domain-containing protein</fullName>
    </recommendedName>
</protein>